<accession>A0A2N0ZN18</accession>
<dbReference type="Proteomes" id="UP000233343">
    <property type="component" value="Unassembled WGS sequence"/>
</dbReference>
<keyword evidence="2" id="KW-1185">Reference proteome</keyword>
<reference evidence="1 2" key="1">
    <citation type="journal article" date="2010" name="Int. J. Syst. Evol. Microbiol.">
        <title>Bacillus horneckiae sp. nov., isolated from a spacecraft-assembly clean room.</title>
        <authorList>
            <person name="Vaishampayan P."/>
            <person name="Probst A."/>
            <person name="Krishnamurthi S."/>
            <person name="Ghosh S."/>
            <person name="Osman S."/>
            <person name="McDowall A."/>
            <person name="Ruckmani A."/>
            <person name="Mayilraj S."/>
            <person name="Venkateswaran K."/>
        </authorList>
    </citation>
    <scope>NUCLEOTIDE SEQUENCE [LARGE SCALE GENOMIC DNA]</scope>
    <source>
        <strain evidence="2">1PO1SC</strain>
    </source>
</reference>
<evidence type="ECO:0000313" key="2">
    <source>
        <dbReference type="Proteomes" id="UP000233343"/>
    </source>
</evidence>
<dbReference type="InterPro" id="IPR036770">
    <property type="entry name" value="Ankyrin_rpt-contain_sf"/>
</dbReference>
<evidence type="ECO:0000313" key="1">
    <source>
        <dbReference type="EMBL" id="PKG30910.1"/>
    </source>
</evidence>
<dbReference type="SUPFAM" id="SSF48403">
    <property type="entry name" value="Ankyrin repeat"/>
    <property type="match status" value="1"/>
</dbReference>
<dbReference type="EMBL" id="PISD01000003">
    <property type="protein sequence ID" value="PKG30910.1"/>
    <property type="molecule type" value="Genomic_DNA"/>
</dbReference>
<dbReference type="RefSeq" id="WP_101226219.1">
    <property type="nucleotide sequence ID" value="NZ_JARSFA010000023.1"/>
</dbReference>
<dbReference type="Gene3D" id="1.25.40.20">
    <property type="entry name" value="Ankyrin repeat-containing domain"/>
    <property type="match status" value="1"/>
</dbReference>
<protein>
    <recommendedName>
        <fullName evidence="3">Ankyrin repeat domain-containing protein</fullName>
    </recommendedName>
</protein>
<dbReference type="AlphaFoldDB" id="A0A2N0ZN18"/>
<organism evidence="1 2">
    <name type="scientific">Cytobacillus horneckiae</name>
    <dbReference type="NCBI Taxonomy" id="549687"/>
    <lineage>
        <taxon>Bacteria</taxon>
        <taxon>Bacillati</taxon>
        <taxon>Bacillota</taxon>
        <taxon>Bacilli</taxon>
        <taxon>Bacillales</taxon>
        <taxon>Bacillaceae</taxon>
        <taxon>Cytobacillus</taxon>
    </lineage>
</organism>
<comment type="caution">
    <text evidence="1">The sequence shown here is derived from an EMBL/GenBank/DDBJ whole genome shotgun (WGS) entry which is preliminary data.</text>
</comment>
<gene>
    <name evidence="1" type="ORF">CWS20_01035</name>
</gene>
<evidence type="ECO:0008006" key="3">
    <source>
        <dbReference type="Google" id="ProtNLM"/>
    </source>
</evidence>
<proteinExistence type="predicted"/>
<name>A0A2N0ZN18_9BACI</name>
<sequence>MNNKKRYPVLHTEEEIIQRLCFLIINKNTAEFEYRLNQGIDPNIKVEGTPILMIASQFSLIDIEDKRAFEIVQLLLRYGANPLETDLTGKNAIDLLLTESEKEEKQLQSLFPSFIPYQKREILSHVI</sequence>